<name>A0A4U8Z448_METTU</name>
<dbReference type="KEGG" id="mtun:MTUNDRAET4_3370"/>
<gene>
    <name evidence="2" type="ORF">MTUNDRAET4_3370</name>
</gene>
<feature type="region of interest" description="Disordered" evidence="1">
    <location>
        <begin position="1"/>
        <end position="25"/>
    </location>
</feature>
<sequence>MEPAKRYDRTGASGRNDCSGRTGGRALRNALSSGAGGAGTVHVHHSTNFSVQAIDASGVRQFFKNNGRQILRTINDGVRTGSHLGLSKIGGAV</sequence>
<protein>
    <submittedName>
        <fullName evidence="2">Uncharacterized protein</fullName>
    </submittedName>
</protein>
<evidence type="ECO:0000256" key="1">
    <source>
        <dbReference type="SAM" id="MobiDB-lite"/>
    </source>
</evidence>
<dbReference type="Proteomes" id="UP000294360">
    <property type="component" value="Chromosome"/>
</dbReference>
<evidence type="ECO:0000313" key="3">
    <source>
        <dbReference type="Proteomes" id="UP000294360"/>
    </source>
</evidence>
<dbReference type="AlphaFoldDB" id="A0A4U8Z448"/>
<reference evidence="2 3" key="1">
    <citation type="submission" date="2019-03" db="EMBL/GenBank/DDBJ databases">
        <authorList>
            <person name="Kox A.R. M."/>
        </authorList>
    </citation>
    <scope>NUCLEOTIDE SEQUENCE [LARGE SCALE GENOMIC DNA]</scope>
    <source>
        <strain evidence="2">MTUNDRAET4 annotated genome</strain>
    </source>
</reference>
<accession>A0A4U8Z448</accession>
<evidence type="ECO:0000313" key="2">
    <source>
        <dbReference type="EMBL" id="VFU10257.1"/>
    </source>
</evidence>
<proteinExistence type="predicted"/>
<dbReference type="EMBL" id="LR536450">
    <property type="protein sequence ID" value="VFU10257.1"/>
    <property type="molecule type" value="Genomic_DNA"/>
</dbReference>
<organism evidence="2 3">
    <name type="scientific">Methylocella tundrae</name>
    <dbReference type="NCBI Taxonomy" id="227605"/>
    <lineage>
        <taxon>Bacteria</taxon>
        <taxon>Pseudomonadati</taxon>
        <taxon>Pseudomonadota</taxon>
        <taxon>Alphaproteobacteria</taxon>
        <taxon>Hyphomicrobiales</taxon>
        <taxon>Beijerinckiaceae</taxon>
        <taxon>Methylocella</taxon>
    </lineage>
</organism>